<dbReference type="Pfam" id="PF02333">
    <property type="entry name" value="Phytase"/>
    <property type="match status" value="2"/>
</dbReference>
<evidence type="ECO:0000313" key="3">
    <source>
        <dbReference type="Proteomes" id="UP000241118"/>
    </source>
</evidence>
<evidence type="ECO:0000313" key="2">
    <source>
        <dbReference type="EMBL" id="PSL56505.1"/>
    </source>
</evidence>
<dbReference type="EMBL" id="PYAX01000003">
    <property type="protein sequence ID" value="PSL56505.1"/>
    <property type="molecule type" value="Genomic_DNA"/>
</dbReference>
<accession>A0A2P8IDG0</accession>
<protein>
    <submittedName>
        <fullName evidence="2">3-phytase</fullName>
    </submittedName>
</protein>
<dbReference type="InterPro" id="IPR003431">
    <property type="entry name" value="B-propeller_Phytase"/>
</dbReference>
<keyword evidence="3" id="KW-1185">Reference proteome</keyword>
<evidence type="ECO:0000259" key="1">
    <source>
        <dbReference type="PROSITE" id="PS51662"/>
    </source>
</evidence>
<dbReference type="InterPro" id="IPR011042">
    <property type="entry name" value="6-blade_b-propeller_TolB-like"/>
</dbReference>
<feature type="domain" description="BPP" evidence="1">
    <location>
        <begin position="13"/>
        <end position="414"/>
    </location>
</feature>
<dbReference type="GO" id="GO:0016158">
    <property type="term" value="F:inositol hexakisphosphate 3-phosphatase activity"/>
    <property type="evidence" value="ECO:0007669"/>
    <property type="project" value="InterPro"/>
</dbReference>
<comment type="caution">
    <text evidence="2">The sequence shown here is derived from an EMBL/GenBank/DDBJ whole genome shotgun (WGS) entry which is preliminary data.</text>
</comment>
<gene>
    <name evidence="2" type="ORF">B0I31_103256</name>
</gene>
<sequence length="415" mass="43384">MRILLMAAVVPLLIASSPGPDEVVPVTQTRAFVDDASGSPANADADDPAIWVHPRSARQSVVLGTLKEGGLAAFDLAGRTLGTYPAPAPPTPEAKPGRFNNVDVLSRVPVGGRSRDLAFVSDRGRDRIRVYELDGRGAAAGAAVVRDVTDPGARPVFSSSEEEVDDQHTAYGLAAGFVGRTPVVVTNRRSETRVALLRVTPGPAGSVGTAVAATLDLPSSFPLPDGTTWTPCGEPGEGPQLEGMVVDSAHGVLYAAQEDVGIWRVPLRATGFGTPVLIDKVRSFGVPQSYDPETEECSVSGADPGFGGRHLTADAEGLAVGDGYLIASSQGDSRFVAYERTGRNAYVGEFVVGAGRGNDSVEHSDGAHLVTADLGRDYPEGLLVVHDGERTPTVDDLATTGFAYVSWEDVLDELD</sequence>
<dbReference type="AlphaFoldDB" id="A0A2P8IDG0"/>
<dbReference type="RefSeq" id="WP_245949771.1">
    <property type="nucleotide sequence ID" value="NZ_PYAX01000003.1"/>
</dbReference>
<dbReference type="Gene3D" id="2.120.10.30">
    <property type="entry name" value="TolB, C-terminal domain"/>
    <property type="match status" value="1"/>
</dbReference>
<proteinExistence type="predicted"/>
<reference evidence="2 3" key="1">
    <citation type="submission" date="2018-03" db="EMBL/GenBank/DDBJ databases">
        <title>Genomic Encyclopedia of Type Strains, Phase III (KMG-III): the genomes of soil and plant-associated and newly described type strains.</title>
        <authorList>
            <person name="Whitman W."/>
        </authorList>
    </citation>
    <scope>NUCLEOTIDE SEQUENCE [LARGE SCALE GENOMIC DNA]</scope>
    <source>
        <strain evidence="2 3">CGMCC 4.7097</strain>
    </source>
</reference>
<dbReference type="PROSITE" id="PS51662">
    <property type="entry name" value="BP_PHYTASE"/>
    <property type="match status" value="1"/>
</dbReference>
<dbReference type="SUPFAM" id="SSF50956">
    <property type="entry name" value="Thermostable phytase (3-phytase)"/>
    <property type="match status" value="1"/>
</dbReference>
<name>A0A2P8IDG0_SACCR</name>
<dbReference type="Proteomes" id="UP000241118">
    <property type="component" value="Unassembled WGS sequence"/>
</dbReference>
<organism evidence="2 3">
    <name type="scientific">Saccharothrix carnea</name>
    <dbReference type="NCBI Taxonomy" id="1280637"/>
    <lineage>
        <taxon>Bacteria</taxon>
        <taxon>Bacillati</taxon>
        <taxon>Actinomycetota</taxon>
        <taxon>Actinomycetes</taxon>
        <taxon>Pseudonocardiales</taxon>
        <taxon>Pseudonocardiaceae</taxon>
        <taxon>Saccharothrix</taxon>
    </lineage>
</organism>